<name>A0A1C9CCT7_9RHOD</name>
<dbReference type="InterPro" id="IPR007574">
    <property type="entry name" value="NblA"/>
</dbReference>
<organism evidence="3">
    <name type="scientific">Bangiopsis subsimplex</name>
    <dbReference type="NCBI Taxonomy" id="139980"/>
    <lineage>
        <taxon>Eukaryota</taxon>
        <taxon>Rhodophyta</taxon>
        <taxon>Stylonematophyceae</taxon>
        <taxon>Stylonematales</taxon>
        <taxon>Stylonemataceae</taxon>
        <taxon>Bangiopsis</taxon>
    </lineage>
</organism>
<dbReference type="EMBL" id="KY709207">
    <property type="protein sequence ID" value="ARO90476.1"/>
    <property type="molecule type" value="Genomic_DNA"/>
</dbReference>
<dbReference type="EMBL" id="KX284718">
    <property type="protein sequence ID" value="AOM66164.1"/>
    <property type="molecule type" value="Genomic_DNA"/>
</dbReference>
<geneLocation type="plastid" evidence="3"/>
<dbReference type="AlphaFoldDB" id="A0A1C9CCT7"/>
<proteinExistence type="inferred from homology"/>
<accession>A0A1C9CCT7</accession>
<keyword evidence="3" id="KW-0934">Plastid</keyword>
<reference evidence="3" key="1">
    <citation type="journal article" date="2016" name="BMC Biol.">
        <title>Parallel evolution of highly conserved plastid genome architecture in red seaweeds and seed plants.</title>
        <authorList>
            <person name="Lee J."/>
            <person name="Cho C.H."/>
            <person name="Park S.I."/>
            <person name="Choi J.W."/>
            <person name="Song H.S."/>
            <person name="West J.A."/>
            <person name="Bhattacharya D."/>
            <person name="Yoon H.S."/>
        </authorList>
    </citation>
    <scope>NUCLEOTIDE SEQUENCE</scope>
</reference>
<dbReference type="Gene3D" id="1.10.287.670">
    <property type="entry name" value="Phycobilisome degradation protein NblA"/>
    <property type="match status" value="1"/>
</dbReference>
<dbReference type="InterPro" id="IPR036904">
    <property type="entry name" value="NblA_sf"/>
</dbReference>
<keyword evidence="4" id="KW-0150">Chloroplast</keyword>
<reference evidence="4" key="2">
    <citation type="submission" date="2017-03" db="EMBL/GenBank/DDBJ databases">
        <title>The new red algal subphylum Proteorhodophytina comprises the largest and most divergent plastid genomes known.</title>
        <authorList>
            <person name="Munoz-Gomez S.A."/>
            <person name="Mejia-Franco F.G."/>
            <person name="Durnin K."/>
            <person name="Morgan C."/>
            <person name="Grisdale C.J."/>
            <person name="Archibald J.M."/>
            <person name="Slamovits C.H."/>
        </authorList>
    </citation>
    <scope>NUCLEOTIDE SEQUENCE</scope>
    <source>
        <strain evidence="4">UTEX LB2854</strain>
    </source>
</reference>
<dbReference type="SUPFAM" id="SSF109859">
    <property type="entry name" value="NblA-like"/>
    <property type="match status" value="1"/>
</dbReference>
<gene>
    <name evidence="3" type="primary">nblA</name>
    <name evidence="3" type="ORF">Bangp_082</name>
</gene>
<comment type="similarity">
    <text evidence="1">Belongs to the ycf18/nblA family.</text>
</comment>
<sequence>MLHMNNKLTLEQEFRLAVNYKKNIVFVNNSNARRLLLATLKQMMIRDNIIKFFIQNRNLNN</sequence>
<evidence type="ECO:0000313" key="3">
    <source>
        <dbReference type="EMBL" id="AOM66164.1"/>
    </source>
</evidence>
<evidence type="ECO:0000256" key="1">
    <source>
        <dbReference type="ARBA" id="ARBA00008091"/>
    </source>
</evidence>
<evidence type="ECO:0000256" key="2">
    <source>
        <dbReference type="ARBA" id="ARBA00021553"/>
    </source>
</evidence>
<dbReference type="GeneID" id="29073234"/>
<evidence type="ECO:0000313" key="4">
    <source>
        <dbReference type="EMBL" id="ARO90476.1"/>
    </source>
</evidence>
<dbReference type="Pfam" id="PF04485">
    <property type="entry name" value="NblA"/>
    <property type="match status" value="1"/>
</dbReference>
<dbReference type="RefSeq" id="YP_009296821.1">
    <property type="nucleotide sequence ID" value="NC_031173.1"/>
</dbReference>
<protein>
    <recommendedName>
        <fullName evidence="2">Uncharacterized protein ycf18</fullName>
    </recommendedName>
</protein>